<gene>
    <name evidence="7" type="ORF">JXQ802_LOCUS5685</name>
</gene>
<keyword evidence="8" id="KW-1185">Reference proteome</keyword>
<dbReference type="GO" id="GO:0016020">
    <property type="term" value="C:membrane"/>
    <property type="evidence" value="ECO:0007669"/>
    <property type="project" value="UniProtKB-SubCell"/>
</dbReference>
<dbReference type="Proteomes" id="UP000663870">
    <property type="component" value="Unassembled WGS sequence"/>
</dbReference>
<feature type="transmembrane region" description="Helical" evidence="5">
    <location>
        <begin position="22"/>
        <end position="44"/>
    </location>
</feature>
<feature type="transmembrane region" description="Helical" evidence="5">
    <location>
        <begin position="154"/>
        <end position="175"/>
    </location>
</feature>
<comment type="subcellular location">
    <subcellularLocation>
        <location evidence="1">Membrane</location>
        <topology evidence="1">Multi-pass membrane protein</topology>
    </subcellularLocation>
</comment>
<dbReference type="InterPro" id="IPR036259">
    <property type="entry name" value="MFS_trans_sf"/>
</dbReference>
<protein>
    <recommendedName>
        <fullName evidence="6">Major facilitator superfamily (MFS) profile domain-containing protein</fullName>
    </recommendedName>
</protein>
<feature type="transmembrane region" description="Helical" evidence="5">
    <location>
        <begin position="416"/>
        <end position="439"/>
    </location>
</feature>
<comment type="caution">
    <text evidence="7">The sequence shown here is derived from an EMBL/GenBank/DDBJ whole genome shotgun (WGS) entry which is preliminary data.</text>
</comment>
<dbReference type="PROSITE" id="PS50850">
    <property type="entry name" value="MFS"/>
    <property type="match status" value="1"/>
</dbReference>
<evidence type="ECO:0000256" key="3">
    <source>
        <dbReference type="ARBA" id="ARBA00022989"/>
    </source>
</evidence>
<keyword evidence="2 5" id="KW-0812">Transmembrane</keyword>
<dbReference type="GO" id="GO:0022857">
    <property type="term" value="F:transmembrane transporter activity"/>
    <property type="evidence" value="ECO:0007669"/>
    <property type="project" value="InterPro"/>
</dbReference>
<keyword evidence="3 5" id="KW-1133">Transmembrane helix</keyword>
<feature type="transmembrane region" description="Helical" evidence="5">
    <location>
        <begin position="181"/>
        <end position="203"/>
    </location>
</feature>
<evidence type="ECO:0000256" key="2">
    <source>
        <dbReference type="ARBA" id="ARBA00022692"/>
    </source>
</evidence>
<dbReference type="SUPFAM" id="SSF103473">
    <property type="entry name" value="MFS general substrate transporter"/>
    <property type="match status" value="1"/>
</dbReference>
<dbReference type="Pfam" id="PF00083">
    <property type="entry name" value="Sugar_tr"/>
    <property type="match status" value="1"/>
</dbReference>
<reference evidence="7" key="1">
    <citation type="submission" date="2021-02" db="EMBL/GenBank/DDBJ databases">
        <authorList>
            <person name="Nowell W R."/>
        </authorList>
    </citation>
    <scope>NUCLEOTIDE SEQUENCE</scope>
</reference>
<proteinExistence type="predicted"/>
<evidence type="ECO:0000256" key="5">
    <source>
        <dbReference type="SAM" id="Phobius"/>
    </source>
</evidence>
<dbReference type="Gene3D" id="1.20.1250.20">
    <property type="entry name" value="MFS general substrate transporter like domains"/>
    <property type="match status" value="1"/>
</dbReference>
<dbReference type="InterPro" id="IPR005828">
    <property type="entry name" value="MFS_sugar_transport-like"/>
</dbReference>
<evidence type="ECO:0000313" key="7">
    <source>
        <dbReference type="EMBL" id="CAF0830877.1"/>
    </source>
</evidence>
<feature type="transmembrane region" description="Helical" evidence="5">
    <location>
        <begin position="323"/>
        <end position="345"/>
    </location>
</feature>
<feature type="transmembrane region" description="Helical" evidence="5">
    <location>
        <begin position="215"/>
        <end position="237"/>
    </location>
</feature>
<feature type="domain" description="Major facilitator superfamily (MFS) profile" evidence="6">
    <location>
        <begin position="29"/>
        <end position="505"/>
    </location>
</feature>
<dbReference type="EMBL" id="CAJNOL010000085">
    <property type="protein sequence ID" value="CAF0830877.1"/>
    <property type="molecule type" value="Genomic_DNA"/>
</dbReference>
<keyword evidence="4 5" id="KW-0472">Membrane</keyword>
<name>A0A813UKF1_9BILA</name>
<evidence type="ECO:0000313" key="8">
    <source>
        <dbReference type="Proteomes" id="UP000663870"/>
    </source>
</evidence>
<dbReference type="AlphaFoldDB" id="A0A813UKF1"/>
<dbReference type="PANTHER" id="PTHR24064">
    <property type="entry name" value="SOLUTE CARRIER FAMILY 22 MEMBER"/>
    <property type="match status" value="1"/>
</dbReference>
<organism evidence="7 8">
    <name type="scientific">Rotaria sordida</name>
    <dbReference type="NCBI Taxonomy" id="392033"/>
    <lineage>
        <taxon>Eukaryota</taxon>
        <taxon>Metazoa</taxon>
        <taxon>Spiralia</taxon>
        <taxon>Gnathifera</taxon>
        <taxon>Rotifera</taxon>
        <taxon>Eurotatoria</taxon>
        <taxon>Bdelloidea</taxon>
        <taxon>Philodinida</taxon>
        <taxon>Philodinidae</taxon>
        <taxon>Rotaria</taxon>
    </lineage>
</organism>
<accession>A0A813UKF1</accession>
<feature type="transmembrane region" description="Helical" evidence="5">
    <location>
        <begin position="451"/>
        <end position="469"/>
    </location>
</feature>
<dbReference type="InterPro" id="IPR020846">
    <property type="entry name" value="MFS_dom"/>
</dbReference>
<feature type="transmembrane region" description="Helical" evidence="5">
    <location>
        <begin position="243"/>
        <end position="261"/>
    </location>
</feature>
<evidence type="ECO:0000256" key="1">
    <source>
        <dbReference type="ARBA" id="ARBA00004141"/>
    </source>
</evidence>
<evidence type="ECO:0000259" key="6">
    <source>
        <dbReference type="PROSITE" id="PS50850"/>
    </source>
</evidence>
<feature type="transmembrane region" description="Helical" evidence="5">
    <location>
        <begin position="391"/>
        <end position="410"/>
    </location>
</feature>
<evidence type="ECO:0000256" key="4">
    <source>
        <dbReference type="ARBA" id="ARBA00023136"/>
    </source>
</evidence>
<feature type="transmembrane region" description="Helical" evidence="5">
    <location>
        <begin position="365"/>
        <end position="384"/>
    </location>
</feature>
<feature type="transmembrane region" description="Helical" evidence="5">
    <location>
        <begin position="481"/>
        <end position="500"/>
    </location>
</feature>
<sequence length="557" mass="63525">MSSDISLENVLRKCGDLGRHQIIHYIFLNLITLGSGITTFYYVFGVAEPAYRCRLPFNIDLDKDEYQSINLLYQNFSNQRQQLSKCNDLNGSICKDFVYDRSIFGRTFTEEGNFICENALKKTWLSTMYQVGGFVALLTGYIGDKVGRRKMIRILTIMLFAVPFFTQILLQTISMNIDMKLILLSINQLFSSIDAYPMVFLLLMELTSSSHTSLAGNSAVIGFTIGESFITLFAYIARDWLRLKWIITAYFGLILPYLYFVPESPYWLFSQKKYNQLEVCLRKIAKTNGRTDDEWYSYYKQLIYNPRLCLLSRKHASRTNKELILYFLPRLSLCAFIGCVTMLLYIKISYGLGAMSDVVSPYSNIIIGAIVEGIGYISASILITTKLGRKYSFIVFTIFTCICVLIIPFIMESHPIITIIISQIGKLTISAAVLITWIYVPEIFPTSIRGVANGIFVFTGRIGAILAPIVDVALGDKYAKITFFIYSILTIFQIVAIYTLPETRNRSFHTDEDEENDLDDQDLFIFGNQPEKPNDTTIRSTPVILKSNKIDVLHTQF</sequence>